<protein>
    <recommendedName>
        <fullName evidence="3">Gp11</fullName>
    </recommendedName>
</protein>
<dbReference type="InterPro" id="IPR055794">
    <property type="entry name" value="DUF7370"/>
</dbReference>
<evidence type="ECO:0000313" key="1">
    <source>
        <dbReference type="EMBL" id="UGO47178.1"/>
    </source>
</evidence>
<name>A0AAE8YNW7_9CAUD</name>
<proteinExistence type="predicted"/>
<gene>
    <name evidence="1" type="ORF">COBRASIX_11</name>
</gene>
<reference evidence="1" key="1">
    <citation type="submission" date="2021-10" db="EMBL/GenBank/DDBJ databases">
        <authorList>
            <person name="Brantly S."/>
            <person name="Loertscher E."/>
            <person name="Chow J."/>
            <person name="Doney J."/>
            <person name="Standing N."/>
            <person name="Ruesch S."/>
            <person name="Holmstead J."/>
            <person name="Fairholm J."/>
            <person name="Parson M."/>
            <person name="Rodriguez W."/>
            <person name="Himes S."/>
            <person name="Tovar K."/>
            <person name="Wilkey A."/>
            <person name="Birch L."/>
            <person name="Hogan T."/>
            <person name="Flake P."/>
            <person name="Walker J."/>
            <person name="Johnson L."/>
            <person name="Kruger J.L."/>
            <person name="Sharma R."/>
            <person name="Breakwell D.P."/>
            <person name="Grose J.H."/>
        </authorList>
    </citation>
    <scope>NUCLEOTIDE SEQUENCE</scope>
</reference>
<sequence length="156" mass="16733">MAILPDMNKQKPAPAGFLLRVVTMVTIEEATEYLSSVGIELPNFVLQALVDQANSIQECLDAHYPASTALLIQLYLLALMGLGQGDKYISSQTAPSGASRSFRYQSFTDRWKASVNLLRGLDKYGCATALIPADPTATPAFAGIWIGKGGCMCGDK</sequence>
<evidence type="ECO:0008006" key="3">
    <source>
        <dbReference type="Google" id="ProtNLM"/>
    </source>
</evidence>
<keyword evidence="2" id="KW-1185">Reference proteome</keyword>
<dbReference type="Pfam" id="PF24085">
    <property type="entry name" value="DUF7370"/>
    <property type="match status" value="1"/>
</dbReference>
<accession>A0AAE8YNW7</accession>
<dbReference type="EMBL" id="OK499971">
    <property type="protein sequence ID" value="UGO47178.1"/>
    <property type="molecule type" value="Genomic_DNA"/>
</dbReference>
<organism evidence="1 2">
    <name type="scientific">Enterobacter phage vB_EclS_CobraSix</name>
    <dbReference type="NCBI Taxonomy" id="2894794"/>
    <lineage>
        <taxon>Viruses</taxon>
        <taxon>Duplodnaviria</taxon>
        <taxon>Heunggongvirae</taxon>
        <taxon>Uroviricota</taxon>
        <taxon>Caudoviricetes</taxon>
        <taxon>Cobrasixvirus</taxon>
        <taxon>Cobrasixvirus cobrasix</taxon>
    </lineage>
</organism>
<dbReference type="Proteomes" id="UP000827816">
    <property type="component" value="Segment"/>
</dbReference>
<evidence type="ECO:0000313" key="2">
    <source>
        <dbReference type="Proteomes" id="UP000827816"/>
    </source>
</evidence>